<dbReference type="InterPro" id="IPR016181">
    <property type="entry name" value="Acyl_CoA_acyltransferase"/>
</dbReference>
<sequence length="215" mass="23759">MSIYIRPPYTMQIATTPEQVTSLQTFIGDAYLREFRARIPHFLPLLIGLYRADDTLVAACGLQLAATGPLYLEQYLDLPAEQQLAAIQDDAPRRDGIAEIGNLATSAPGNGRLMFAAMCQLLYQQNMEWVMFTGTRKLRNSLRRLQLSPITLAAASPARVGDHADHWGDYYQHQPMVMAGRLAEGRNILSANSLLLPLLAPTPSLHGAADARAWQ</sequence>
<organism evidence="1 2">
    <name type="scientific">Oceanisphaera sediminis</name>
    <dbReference type="NCBI Taxonomy" id="981381"/>
    <lineage>
        <taxon>Bacteria</taxon>
        <taxon>Pseudomonadati</taxon>
        <taxon>Pseudomonadota</taxon>
        <taxon>Gammaproteobacteria</taxon>
        <taxon>Aeromonadales</taxon>
        <taxon>Aeromonadaceae</taxon>
        <taxon>Oceanisphaera</taxon>
    </lineage>
</organism>
<reference evidence="2" key="1">
    <citation type="journal article" date="2019" name="Int. J. Syst. Evol. Microbiol.">
        <title>The Global Catalogue of Microorganisms (GCM) 10K type strain sequencing project: providing services to taxonomists for standard genome sequencing and annotation.</title>
        <authorList>
            <consortium name="The Broad Institute Genomics Platform"/>
            <consortium name="The Broad Institute Genome Sequencing Center for Infectious Disease"/>
            <person name="Wu L."/>
            <person name="Ma J."/>
        </authorList>
    </citation>
    <scope>NUCLEOTIDE SEQUENCE [LARGE SCALE GENOMIC DNA]</scope>
    <source>
        <strain evidence="2">JCM 17329</strain>
    </source>
</reference>
<dbReference type="Pfam" id="PF12261">
    <property type="entry name" value="T_hemolysin"/>
    <property type="match status" value="1"/>
</dbReference>
<protein>
    <submittedName>
        <fullName evidence="1">Thermostable hemolysin</fullName>
    </submittedName>
</protein>
<dbReference type="RefSeq" id="WP_344964068.1">
    <property type="nucleotide sequence ID" value="NZ_BAABDS010000026.1"/>
</dbReference>
<accession>A0ABP7DW86</accession>
<dbReference type="Proteomes" id="UP001501479">
    <property type="component" value="Unassembled WGS sequence"/>
</dbReference>
<dbReference type="InterPro" id="IPR022050">
    <property type="entry name" value="T_hemolysin"/>
</dbReference>
<gene>
    <name evidence="1" type="ORF">GCM10022421_16210</name>
</gene>
<evidence type="ECO:0000313" key="1">
    <source>
        <dbReference type="EMBL" id="GAA3709796.1"/>
    </source>
</evidence>
<proteinExistence type="predicted"/>
<comment type="caution">
    <text evidence="1">The sequence shown here is derived from an EMBL/GenBank/DDBJ whole genome shotgun (WGS) entry which is preliminary data.</text>
</comment>
<dbReference type="EMBL" id="BAABDS010000026">
    <property type="protein sequence ID" value="GAA3709796.1"/>
    <property type="molecule type" value="Genomic_DNA"/>
</dbReference>
<keyword evidence="2" id="KW-1185">Reference proteome</keyword>
<name>A0ABP7DW86_9GAMM</name>
<evidence type="ECO:0000313" key="2">
    <source>
        <dbReference type="Proteomes" id="UP001501479"/>
    </source>
</evidence>
<dbReference type="SUPFAM" id="SSF55729">
    <property type="entry name" value="Acyl-CoA N-acyltransferases (Nat)"/>
    <property type="match status" value="1"/>
</dbReference>